<keyword evidence="1" id="KW-0560">Oxidoreductase</keyword>
<evidence type="ECO:0000259" key="3">
    <source>
        <dbReference type="Pfam" id="PF21761"/>
    </source>
</evidence>
<dbReference type="Gene3D" id="1.10.1040.10">
    <property type="entry name" value="N-(1-d-carboxylethyl)-l-norvaline Dehydrogenase, domain 2"/>
    <property type="match status" value="1"/>
</dbReference>
<accession>A0A6N6W6C4</accession>
<organism evidence="4 5">
    <name type="scientific">Paraburkholderia madseniana</name>
    <dbReference type="NCBI Taxonomy" id="2599607"/>
    <lineage>
        <taxon>Bacteria</taxon>
        <taxon>Pseudomonadati</taxon>
        <taxon>Pseudomonadota</taxon>
        <taxon>Betaproteobacteria</taxon>
        <taxon>Burkholderiales</taxon>
        <taxon>Burkholderiaceae</taxon>
        <taxon>Paraburkholderia</taxon>
    </lineage>
</organism>
<dbReference type="GO" id="GO:0016491">
    <property type="term" value="F:oxidoreductase activity"/>
    <property type="evidence" value="ECO:0007669"/>
    <property type="project" value="UniProtKB-KW"/>
</dbReference>
<dbReference type="EMBL" id="VOSW01000074">
    <property type="protein sequence ID" value="KAE8755986.1"/>
    <property type="molecule type" value="Genomic_DNA"/>
</dbReference>
<dbReference type="InterPro" id="IPR051265">
    <property type="entry name" value="HIBADH-related_NP60_sf"/>
</dbReference>
<dbReference type="OrthoDB" id="9135493at2"/>
<name>A0A6N6W6C4_9BURK</name>
<dbReference type="Pfam" id="PF21761">
    <property type="entry name" value="RedAm-like_C"/>
    <property type="match status" value="1"/>
</dbReference>
<dbReference type="Pfam" id="PF03446">
    <property type="entry name" value="NAD_binding_2"/>
    <property type="match status" value="1"/>
</dbReference>
<dbReference type="GO" id="GO:0031491">
    <property type="term" value="F:nucleosome binding"/>
    <property type="evidence" value="ECO:0007669"/>
    <property type="project" value="TreeGrafter"/>
</dbReference>
<dbReference type="SUPFAM" id="SSF48179">
    <property type="entry name" value="6-phosphogluconate dehydrogenase C-terminal domain-like"/>
    <property type="match status" value="1"/>
</dbReference>
<dbReference type="GO" id="GO:0003677">
    <property type="term" value="F:DNA binding"/>
    <property type="evidence" value="ECO:0007669"/>
    <property type="project" value="TreeGrafter"/>
</dbReference>
<dbReference type="GO" id="GO:0000785">
    <property type="term" value="C:chromatin"/>
    <property type="evidence" value="ECO:0007669"/>
    <property type="project" value="TreeGrafter"/>
</dbReference>
<dbReference type="PANTHER" id="PTHR43580">
    <property type="entry name" value="OXIDOREDUCTASE GLYR1-RELATED"/>
    <property type="match status" value="1"/>
</dbReference>
<dbReference type="InterPro" id="IPR048666">
    <property type="entry name" value="RedAm-like_C"/>
</dbReference>
<dbReference type="GO" id="GO:0050661">
    <property type="term" value="F:NADP binding"/>
    <property type="evidence" value="ECO:0007669"/>
    <property type="project" value="InterPro"/>
</dbReference>
<protein>
    <submittedName>
        <fullName evidence="4">Uncharacterized protein</fullName>
    </submittedName>
</protein>
<dbReference type="InterPro" id="IPR015815">
    <property type="entry name" value="HIBADH-related"/>
</dbReference>
<dbReference type="GO" id="GO:0140673">
    <property type="term" value="P:transcription elongation-coupled chromatin remodeling"/>
    <property type="evidence" value="ECO:0007669"/>
    <property type="project" value="TreeGrafter"/>
</dbReference>
<gene>
    <name evidence="4" type="ORF">FSO04_31490</name>
</gene>
<evidence type="ECO:0000256" key="1">
    <source>
        <dbReference type="ARBA" id="ARBA00023002"/>
    </source>
</evidence>
<dbReference type="InterPro" id="IPR036291">
    <property type="entry name" value="NAD(P)-bd_dom_sf"/>
</dbReference>
<dbReference type="AlphaFoldDB" id="A0A6N6W6C4"/>
<dbReference type="Proteomes" id="UP000463700">
    <property type="component" value="Unassembled WGS sequence"/>
</dbReference>
<sequence>MNNMALSLSLAENRPHRVPGVHVSSGHGWGVRRRCRDDGCINLSLEMRGFVMNETVRNRRVSVFGLGAMGSTLARALLRAGHDVTVWNRSAGRMAELVNEGATGAEAAEVATAASPLLVMCTIDKAATEAVLRTESVGQMLLGKTVVNLSTGSSDDARRISSYVQEKGGRYVDGGIMAYPRDIGKPETTILYSGDAQGFAEHKAVLQAMAGKAEFFGDDPGTASVVYLALYAYYFGALTAFFEGAALAERAAVNPESFRRISGIMNTMLADGLCDITRRIAEGDYSGDQATIDVHHAGQLVVRDAYVAENIGYETTKAYLSYLEKAQRAGNGQRDISIMYASVKDGS</sequence>
<dbReference type="InterPro" id="IPR006115">
    <property type="entry name" value="6PGDH_NADP-bd"/>
</dbReference>
<dbReference type="InterPro" id="IPR013328">
    <property type="entry name" value="6PGD_dom2"/>
</dbReference>
<proteinExistence type="predicted"/>
<reference evidence="4 5" key="1">
    <citation type="journal article" date="2020" name="Int. J. Syst. Evol. Microbiol.">
        <title>Paraburkholderia madseniana sp. nov., a phenolic acid-degrading bacterium isolated from acidic forest soil.</title>
        <authorList>
            <person name="Wilhelm R.C."/>
            <person name="Murphy S.J.L."/>
            <person name="Feriancek N.M."/>
            <person name="Karasz D.C."/>
            <person name="DeRito C.M."/>
            <person name="Newman J.D."/>
            <person name="Buckley D.H."/>
        </authorList>
    </citation>
    <scope>NUCLEOTIDE SEQUENCE [LARGE SCALE GENOMIC DNA]</scope>
    <source>
        <strain evidence="4 5">RP11</strain>
    </source>
</reference>
<evidence type="ECO:0000259" key="2">
    <source>
        <dbReference type="Pfam" id="PF03446"/>
    </source>
</evidence>
<feature type="domain" description="NADPH-dependent reductive aminase-like C-terminal" evidence="3">
    <location>
        <begin position="219"/>
        <end position="343"/>
    </location>
</feature>
<dbReference type="PIRSF" id="PIRSF000103">
    <property type="entry name" value="HIBADH"/>
    <property type="match status" value="1"/>
</dbReference>
<dbReference type="InterPro" id="IPR008927">
    <property type="entry name" value="6-PGluconate_DH-like_C_sf"/>
</dbReference>
<evidence type="ECO:0000313" key="5">
    <source>
        <dbReference type="Proteomes" id="UP000463700"/>
    </source>
</evidence>
<dbReference type="PANTHER" id="PTHR43580:SF2">
    <property type="entry name" value="CYTOKINE-LIKE NUCLEAR FACTOR N-PAC"/>
    <property type="match status" value="1"/>
</dbReference>
<dbReference type="Gene3D" id="3.40.50.720">
    <property type="entry name" value="NAD(P)-binding Rossmann-like Domain"/>
    <property type="match status" value="1"/>
</dbReference>
<dbReference type="SUPFAM" id="SSF51735">
    <property type="entry name" value="NAD(P)-binding Rossmann-fold domains"/>
    <property type="match status" value="1"/>
</dbReference>
<comment type="caution">
    <text evidence="4">The sequence shown here is derived from an EMBL/GenBank/DDBJ whole genome shotgun (WGS) entry which is preliminary data.</text>
</comment>
<evidence type="ECO:0000313" key="4">
    <source>
        <dbReference type="EMBL" id="KAE8755986.1"/>
    </source>
</evidence>
<feature type="domain" description="6-phosphogluconate dehydrogenase NADP-binding" evidence="2">
    <location>
        <begin position="61"/>
        <end position="213"/>
    </location>
</feature>